<accession>A0ABN1IHI2</accession>
<keyword evidence="8" id="KW-0106">Calcium</keyword>
<evidence type="ECO:0000256" key="11">
    <source>
        <dbReference type="PIRNR" id="PIRNR005096"/>
    </source>
</evidence>
<evidence type="ECO:0000256" key="4">
    <source>
        <dbReference type="ARBA" id="ARBA00006206"/>
    </source>
</evidence>
<reference evidence="12 13" key="1">
    <citation type="journal article" date="2019" name="Int. J. Syst. Evol. Microbiol.">
        <title>The Global Catalogue of Microorganisms (GCM) 10K type strain sequencing project: providing services to taxonomists for standard genome sequencing and annotation.</title>
        <authorList>
            <consortium name="The Broad Institute Genomics Platform"/>
            <consortium name="The Broad Institute Genome Sequencing Center for Infectious Disease"/>
            <person name="Wu L."/>
            <person name="Ma J."/>
        </authorList>
    </citation>
    <scope>NUCLEOTIDE SEQUENCE [LARGE SCALE GENOMIC DNA]</scope>
    <source>
        <strain evidence="12 13">JCM 15974</strain>
    </source>
</reference>
<dbReference type="InterPro" id="IPR015443">
    <property type="entry name" value="Aldose_1-epimerase"/>
</dbReference>
<keyword evidence="9 11" id="KW-0413">Isomerase</keyword>
<evidence type="ECO:0000256" key="2">
    <source>
        <dbReference type="ARBA" id="ARBA00001913"/>
    </source>
</evidence>
<comment type="caution">
    <text evidence="12">The sequence shown here is derived from an EMBL/GenBank/DDBJ whole genome shotgun (WGS) entry which is preliminary data.</text>
</comment>
<dbReference type="InterPro" id="IPR011013">
    <property type="entry name" value="Gal_mutarotase_sf_dom"/>
</dbReference>
<evidence type="ECO:0000256" key="8">
    <source>
        <dbReference type="ARBA" id="ARBA00022837"/>
    </source>
</evidence>
<name>A0ABN1IHI2_9FLAO</name>
<sequence>MIQNTLYTSDDPDCVSLVLGNANGAKLTVTNYGASIVSLEIPNKKGELINVIAGLDNVADYEEVSYHPSAKFLGASIGRYAGRIREGGIEIGDEQYVLYHENKVHLHGGLKGFDKKFWKLESTRDNTITFSYESKHLEEGYPGNLKVKVMYQLSNDNELIITYHATTDRDTFVNLTNHAYFNLDGSGSILDHSLQLSCSDYLEVDALQLPTGKLISVMGTPYDFLEPKSLQSLENYGLIDDTFVFSSTNKEVDSQVPKISLVSDKSGLKMEVRTNQPAVVIYTPESFPDWNFKNQSIYGSFPAICFECQNYPDAPNHHHFPSALVKANDKYENRTIFKFLAI</sequence>
<comment type="catalytic activity">
    <reaction evidence="1 11">
        <text>alpha-D-glucose = beta-D-glucose</text>
        <dbReference type="Rhea" id="RHEA:10264"/>
        <dbReference type="ChEBI" id="CHEBI:15903"/>
        <dbReference type="ChEBI" id="CHEBI:17925"/>
        <dbReference type="EC" id="5.1.3.3"/>
    </reaction>
</comment>
<comment type="cofactor">
    <cofactor evidence="2">
        <name>Ca(2+)</name>
        <dbReference type="ChEBI" id="CHEBI:29108"/>
    </cofactor>
</comment>
<evidence type="ECO:0000256" key="3">
    <source>
        <dbReference type="ARBA" id="ARBA00005028"/>
    </source>
</evidence>
<comment type="pathway">
    <text evidence="3 11">Carbohydrate metabolism; hexose metabolism.</text>
</comment>
<keyword evidence="10 11" id="KW-0119">Carbohydrate metabolism</keyword>
<dbReference type="InterPro" id="IPR014718">
    <property type="entry name" value="GH-type_carb-bd"/>
</dbReference>
<dbReference type="Gene3D" id="2.70.98.10">
    <property type="match status" value="1"/>
</dbReference>
<dbReference type="EC" id="5.1.3.3" evidence="6 11"/>
<proteinExistence type="inferred from homology"/>
<dbReference type="Pfam" id="PF01263">
    <property type="entry name" value="Aldose_epim"/>
    <property type="match status" value="1"/>
</dbReference>
<evidence type="ECO:0000256" key="1">
    <source>
        <dbReference type="ARBA" id="ARBA00001614"/>
    </source>
</evidence>
<keyword evidence="13" id="KW-1185">Reference proteome</keyword>
<evidence type="ECO:0000256" key="9">
    <source>
        <dbReference type="ARBA" id="ARBA00023235"/>
    </source>
</evidence>
<dbReference type="SUPFAM" id="SSF74650">
    <property type="entry name" value="Galactose mutarotase-like"/>
    <property type="match status" value="1"/>
</dbReference>
<dbReference type="PANTHER" id="PTHR10091:SF0">
    <property type="entry name" value="GALACTOSE MUTAROTASE"/>
    <property type="match status" value="1"/>
</dbReference>
<dbReference type="PROSITE" id="PS00545">
    <property type="entry name" value="ALDOSE_1_EPIMERASE"/>
    <property type="match status" value="1"/>
</dbReference>
<dbReference type="NCBIfam" id="NF008277">
    <property type="entry name" value="PRK11055.1"/>
    <property type="match status" value="1"/>
</dbReference>
<dbReference type="Proteomes" id="UP001501758">
    <property type="component" value="Unassembled WGS sequence"/>
</dbReference>
<dbReference type="InterPro" id="IPR018052">
    <property type="entry name" value="Ald1_epimerase_CS"/>
</dbReference>
<dbReference type="PIRSF" id="PIRSF005096">
    <property type="entry name" value="GALM"/>
    <property type="match status" value="1"/>
</dbReference>
<comment type="similarity">
    <text evidence="4 11">Belongs to the aldose epimerase family.</text>
</comment>
<dbReference type="CDD" id="cd09019">
    <property type="entry name" value="galactose_mutarotase_like"/>
    <property type="match status" value="1"/>
</dbReference>
<comment type="subunit">
    <text evidence="5">Monomer.</text>
</comment>
<evidence type="ECO:0000256" key="6">
    <source>
        <dbReference type="ARBA" id="ARBA00013185"/>
    </source>
</evidence>
<dbReference type="InterPro" id="IPR047215">
    <property type="entry name" value="Galactose_mutarotase-like"/>
</dbReference>
<evidence type="ECO:0000256" key="7">
    <source>
        <dbReference type="ARBA" id="ARBA00014165"/>
    </source>
</evidence>
<evidence type="ECO:0000256" key="5">
    <source>
        <dbReference type="ARBA" id="ARBA00011245"/>
    </source>
</evidence>
<dbReference type="EMBL" id="BAAAGE010000001">
    <property type="protein sequence ID" value="GAA0713748.1"/>
    <property type="molecule type" value="Genomic_DNA"/>
</dbReference>
<dbReference type="PANTHER" id="PTHR10091">
    <property type="entry name" value="ALDOSE-1-EPIMERASE"/>
    <property type="match status" value="1"/>
</dbReference>
<gene>
    <name evidence="12" type="ORF">GCM10009430_05950</name>
</gene>
<evidence type="ECO:0000313" key="12">
    <source>
        <dbReference type="EMBL" id="GAA0713748.1"/>
    </source>
</evidence>
<organism evidence="12 13">
    <name type="scientific">Aquimarina litoralis</name>
    <dbReference type="NCBI Taxonomy" id="584605"/>
    <lineage>
        <taxon>Bacteria</taxon>
        <taxon>Pseudomonadati</taxon>
        <taxon>Bacteroidota</taxon>
        <taxon>Flavobacteriia</taxon>
        <taxon>Flavobacteriales</taxon>
        <taxon>Flavobacteriaceae</taxon>
        <taxon>Aquimarina</taxon>
    </lineage>
</organism>
<evidence type="ECO:0000256" key="10">
    <source>
        <dbReference type="ARBA" id="ARBA00023277"/>
    </source>
</evidence>
<evidence type="ECO:0000313" key="13">
    <source>
        <dbReference type="Proteomes" id="UP001501758"/>
    </source>
</evidence>
<dbReference type="RefSeq" id="WP_343910359.1">
    <property type="nucleotide sequence ID" value="NZ_BAAAGE010000001.1"/>
</dbReference>
<dbReference type="InterPro" id="IPR008183">
    <property type="entry name" value="Aldose_1/G6P_1-epimerase"/>
</dbReference>
<protein>
    <recommendedName>
        <fullName evidence="7 11">Aldose 1-epimerase</fullName>
        <ecNumber evidence="6 11">5.1.3.3</ecNumber>
    </recommendedName>
</protein>